<comment type="catalytic activity">
    <reaction evidence="1 10">
        <text>S-ubiquitinyl-[E2 ubiquitin-conjugating enzyme]-L-cysteine + [acceptor protein]-L-lysine = [E2 ubiquitin-conjugating enzyme]-L-cysteine + N(6)-ubiquitinyl-[acceptor protein]-L-lysine.</text>
        <dbReference type="EC" id="2.3.2.27"/>
    </reaction>
</comment>
<dbReference type="GO" id="GO:0005737">
    <property type="term" value="C:cytoplasm"/>
    <property type="evidence" value="ECO:0007669"/>
    <property type="project" value="InterPro"/>
</dbReference>
<dbReference type="Pfam" id="PF03145">
    <property type="entry name" value="Sina_TRAF"/>
    <property type="match status" value="1"/>
</dbReference>
<comment type="pathway">
    <text evidence="2 10">Protein modification; protein ubiquitination.</text>
</comment>
<evidence type="ECO:0000259" key="11">
    <source>
        <dbReference type="PROSITE" id="PS51081"/>
    </source>
</evidence>
<dbReference type="Proteomes" id="UP000694397">
    <property type="component" value="Chromosome 10"/>
</dbReference>
<dbReference type="Gene3D" id="3.30.160.60">
    <property type="entry name" value="Classic Zinc Finger"/>
    <property type="match status" value="1"/>
</dbReference>
<keyword evidence="8 10" id="KW-0862">Zinc</keyword>
<evidence type="ECO:0000256" key="2">
    <source>
        <dbReference type="ARBA" id="ARBA00004906"/>
    </source>
</evidence>
<proteinExistence type="inferred from homology"/>
<dbReference type="SUPFAM" id="SSF49599">
    <property type="entry name" value="TRAF domain-like"/>
    <property type="match status" value="1"/>
</dbReference>
<evidence type="ECO:0000256" key="3">
    <source>
        <dbReference type="ARBA" id="ARBA00009119"/>
    </source>
</evidence>
<dbReference type="PROSITE" id="PS51081">
    <property type="entry name" value="ZF_SIAH"/>
    <property type="match status" value="1"/>
</dbReference>
<name>A0A8C9RBC5_SCLFO</name>
<dbReference type="GO" id="GO:0016567">
    <property type="term" value="P:protein ubiquitination"/>
    <property type="evidence" value="ECO:0007669"/>
    <property type="project" value="UniProtKB-UniPathway"/>
</dbReference>
<keyword evidence="6 9" id="KW-0863">Zinc-finger</keyword>
<dbReference type="GO" id="GO:0030154">
    <property type="term" value="P:cell differentiation"/>
    <property type="evidence" value="ECO:0007669"/>
    <property type="project" value="UniProtKB-ARBA"/>
</dbReference>
<dbReference type="AlphaFoldDB" id="A0A8C9RBC5"/>
<comment type="domain">
    <text evidence="10">The RING-type zinc finger domain is essential for ubiquitin ligase activity.</text>
</comment>
<dbReference type="PANTHER" id="PTHR45877:SF7">
    <property type="entry name" value="E3 UBIQUITIN-PROTEIN LIGASE SIAH1"/>
    <property type="match status" value="1"/>
</dbReference>
<protein>
    <recommendedName>
        <fullName evidence="10">E3 ubiquitin-protein ligase</fullName>
        <ecNumber evidence="10">2.3.2.27</ecNumber>
    </recommendedName>
</protein>
<keyword evidence="4" id="KW-0808">Transferase</keyword>
<dbReference type="GeneTree" id="ENSGT00940000154837"/>
<evidence type="ECO:0000256" key="10">
    <source>
        <dbReference type="RuleBase" id="RU201113"/>
    </source>
</evidence>
<organism evidence="12 13">
    <name type="scientific">Scleropages formosus</name>
    <name type="common">Asian bonytongue</name>
    <name type="synonym">Osteoglossum formosum</name>
    <dbReference type="NCBI Taxonomy" id="113540"/>
    <lineage>
        <taxon>Eukaryota</taxon>
        <taxon>Metazoa</taxon>
        <taxon>Chordata</taxon>
        <taxon>Craniata</taxon>
        <taxon>Vertebrata</taxon>
        <taxon>Euteleostomi</taxon>
        <taxon>Actinopterygii</taxon>
        <taxon>Neopterygii</taxon>
        <taxon>Teleostei</taxon>
        <taxon>Osteoglossocephala</taxon>
        <taxon>Osteoglossomorpha</taxon>
        <taxon>Osteoglossiformes</taxon>
        <taxon>Osteoglossidae</taxon>
        <taxon>Scleropages</taxon>
    </lineage>
</organism>
<keyword evidence="7 10" id="KW-0833">Ubl conjugation pathway</keyword>
<reference evidence="12 13" key="1">
    <citation type="submission" date="2019-04" db="EMBL/GenBank/DDBJ databases">
        <authorList>
            <consortium name="Wellcome Sanger Institute Data Sharing"/>
        </authorList>
    </citation>
    <scope>NUCLEOTIDE SEQUENCE [LARGE SCALE GENOMIC DNA]</scope>
</reference>
<dbReference type="GO" id="GO:0061630">
    <property type="term" value="F:ubiquitin protein ligase activity"/>
    <property type="evidence" value="ECO:0007669"/>
    <property type="project" value="UniProtKB-EC"/>
</dbReference>
<dbReference type="PANTHER" id="PTHR45877">
    <property type="entry name" value="E3 UBIQUITIN-PROTEIN LIGASE SIAH2"/>
    <property type="match status" value="1"/>
</dbReference>
<evidence type="ECO:0000256" key="1">
    <source>
        <dbReference type="ARBA" id="ARBA00000900"/>
    </source>
</evidence>
<evidence type="ECO:0000256" key="7">
    <source>
        <dbReference type="ARBA" id="ARBA00022786"/>
    </source>
</evidence>
<comment type="similarity">
    <text evidence="3 10">Belongs to the SINA (Seven in absentia) family.</text>
</comment>
<dbReference type="InterPro" id="IPR008974">
    <property type="entry name" value="TRAF-like"/>
</dbReference>
<dbReference type="InterPro" id="IPR013010">
    <property type="entry name" value="Znf_SIAH"/>
</dbReference>
<dbReference type="GO" id="GO:0008270">
    <property type="term" value="F:zinc ion binding"/>
    <property type="evidence" value="ECO:0007669"/>
    <property type="project" value="UniProtKB-KW"/>
</dbReference>
<evidence type="ECO:0000256" key="6">
    <source>
        <dbReference type="ARBA" id="ARBA00022771"/>
    </source>
</evidence>
<dbReference type="CDD" id="cd03829">
    <property type="entry name" value="Sina"/>
    <property type="match status" value="1"/>
</dbReference>
<dbReference type="InterPro" id="IPR004162">
    <property type="entry name" value="SINA-like_animal"/>
</dbReference>
<sequence length="221" mass="25085">WRPDACDRLPPRIREFSPLTCMTTCRNPDCLTFDLCMQFATTGCPLTLRRTAKLEHEELCKFQPYSCPCPGTPCRWQGSLDAVVPHLKQQHKSITTLQGKDILFTAAGVDLPGTINWVMVQSCFGFHFLLVLEKRERPREHQQFFALVLLIGTRKQAKKFVYRLELSKSSRLLAWEASPRSILEGVASVITNTDCLVFDKATARLFAENGNLDINVSICYT</sequence>
<dbReference type="OrthoDB" id="941555at2759"/>
<comment type="domain">
    <text evidence="10">The SBD domain (substrate-binding domain) mediates the interaction with substrate proteins. It is related to the TRAF family.</text>
</comment>
<dbReference type="FunFam" id="2.60.210.10:FF:000002">
    <property type="entry name" value="E3 ubiquitin-protein ligase"/>
    <property type="match status" value="1"/>
</dbReference>
<comment type="function">
    <text evidence="10">E3 ubiquitin-protein ligase that mediates ubiquitination and subsequent proteasomal degradation of target proteins. E3 ubiquitin ligases accept ubiquitin from an E2 ubiquitin-conjugating enzyme in the form of a thioester and then directly transfers the ubiquitin to targeted substrates.</text>
</comment>
<evidence type="ECO:0000256" key="4">
    <source>
        <dbReference type="ARBA" id="ARBA00022679"/>
    </source>
</evidence>
<dbReference type="Ensembl" id="ENSSFOT00015015337.2">
    <property type="protein sequence ID" value="ENSSFOP00015015157.2"/>
    <property type="gene ID" value="ENSSFOG00015009785.2"/>
</dbReference>
<evidence type="ECO:0000256" key="5">
    <source>
        <dbReference type="ARBA" id="ARBA00022723"/>
    </source>
</evidence>
<evidence type="ECO:0000256" key="9">
    <source>
        <dbReference type="PROSITE-ProRule" id="PRU00455"/>
    </source>
</evidence>
<dbReference type="FunFam" id="3.30.40.10:FF:000041">
    <property type="entry name" value="E3 ubiquitin-protein ligase SINAT3"/>
    <property type="match status" value="1"/>
</dbReference>
<dbReference type="Gene3D" id="2.60.210.10">
    <property type="entry name" value="Apoptosis, Tumor Necrosis Factor Receptor Associated Protein 2, Chain A"/>
    <property type="match status" value="1"/>
</dbReference>
<evidence type="ECO:0000313" key="12">
    <source>
        <dbReference type="Ensembl" id="ENSSFOP00015015157.2"/>
    </source>
</evidence>
<dbReference type="EC" id="2.3.2.27" evidence="10"/>
<evidence type="ECO:0000313" key="13">
    <source>
        <dbReference type="Proteomes" id="UP000694397"/>
    </source>
</evidence>
<dbReference type="GO" id="GO:0043161">
    <property type="term" value="P:proteasome-mediated ubiquitin-dependent protein catabolic process"/>
    <property type="evidence" value="ECO:0007669"/>
    <property type="project" value="TreeGrafter"/>
</dbReference>
<dbReference type="UniPathway" id="UPA00143"/>
<evidence type="ECO:0000256" key="8">
    <source>
        <dbReference type="ARBA" id="ARBA00022833"/>
    </source>
</evidence>
<reference evidence="12" key="3">
    <citation type="submission" date="2025-09" db="UniProtKB">
        <authorList>
            <consortium name="Ensembl"/>
        </authorList>
    </citation>
    <scope>IDENTIFICATION</scope>
</reference>
<keyword evidence="5 10" id="KW-0479">Metal-binding</keyword>
<accession>A0A8C9RBC5</accession>
<reference evidence="12" key="2">
    <citation type="submission" date="2025-08" db="UniProtKB">
        <authorList>
            <consortium name="Ensembl"/>
        </authorList>
    </citation>
    <scope>IDENTIFICATION</scope>
</reference>
<dbReference type="GO" id="GO:0031624">
    <property type="term" value="F:ubiquitin conjugating enzyme binding"/>
    <property type="evidence" value="ECO:0007669"/>
    <property type="project" value="TreeGrafter"/>
</dbReference>
<keyword evidence="13" id="KW-1185">Reference proteome</keyword>
<dbReference type="Pfam" id="PF21361">
    <property type="entry name" value="Sina_ZnF"/>
    <property type="match status" value="1"/>
</dbReference>
<feature type="domain" description="SIAH-type" evidence="11">
    <location>
        <begin position="32"/>
        <end position="92"/>
    </location>
</feature>
<dbReference type="InterPro" id="IPR018121">
    <property type="entry name" value="7-in-absentia-prot_TRAF-dom"/>
</dbReference>